<feature type="compositionally biased region" description="Pro residues" evidence="1">
    <location>
        <begin position="14"/>
        <end position="23"/>
    </location>
</feature>
<dbReference type="GeneID" id="9534164"/>
<dbReference type="STRING" id="526221.C9S6G5"/>
<gene>
    <name evidence="2" type="ORF">VDBG_01261</name>
</gene>
<feature type="region of interest" description="Disordered" evidence="1">
    <location>
        <begin position="1"/>
        <end position="71"/>
    </location>
</feature>
<accession>C9S6G5</accession>
<feature type="region of interest" description="Disordered" evidence="1">
    <location>
        <begin position="98"/>
        <end position="132"/>
    </location>
</feature>
<evidence type="ECO:0000256" key="1">
    <source>
        <dbReference type="SAM" id="MobiDB-lite"/>
    </source>
</evidence>
<dbReference type="RefSeq" id="XP_003009578.1">
    <property type="nucleotide sequence ID" value="XM_003009532.1"/>
</dbReference>
<reference evidence="3" key="1">
    <citation type="journal article" date="2011" name="PLoS Pathog.">
        <title>Comparative genomics yields insights into niche adaptation of plant vascular wilt pathogens.</title>
        <authorList>
            <person name="Klosterman S.J."/>
            <person name="Subbarao K.V."/>
            <person name="Kang S."/>
            <person name="Veronese P."/>
            <person name="Gold S.E."/>
            <person name="Thomma B.P.H.J."/>
            <person name="Chen Z."/>
            <person name="Henrissat B."/>
            <person name="Lee Y.-H."/>
            <person name="Park J."/>
            <person name="Garcia-Pedrajas M.D."/>
            <person name="Barbara D.J."/>
            <person name="Anchieta A."/>
            <person name="de Jonge R."/>
            <person name="Santhanam P."/>
            <person name="Maruthachalam K."/>
            <person name="Atallah Z."/>
            <person name="Amyotte S.G."/>
            <person name="Paz Z."/>
            <person name="Inderbitzin P."/>
            <person name="Hayes R.J."/>
            <person name="Heiman D.I."/>
            <person name="Young S."/>
            <person name="Zeng Q."/>
            <person name="Engels R."/>
            <person name="Galagan J."/>
            <person name="Cuomo C.A."/>
            <person name="Dobinson K.F."/>
            <person name="Ma L.-J."/>
        </authorList>
    </citation>
    <scope>NUCLEOTIDE SEQUENCE [LARGE SCALE GENOMIC DNA]</scope>
    <source>
        <strain evidence="3">VaMs.102 / ATCC MYA-4576 / FGSC 10136</strain>
    </source>
</reference>
<evidence type="ECO:0000313" key="2">
    <source>
        <dbReference type="EMBL" id="EEY15152.1"/>
    </source>
</evidence>
<dbReference type="Proteomes" id="UP000008698">
    <property type="component" value="Unassembled WGS sequence"/>
</dbReference>
<proteinExistence type="predicted"/>
<name>C9S6G5_VERA1</name>
<sequence>MPTPPPAQGGGVPGAPPPPPPGWPGAQQNAQGAQAAQFSPAFFAAMLAQMQRSQGQNGQPPPPPPPQTSDEILVRRITVGSTCSMICRFIARIRTRFGRGTRPTREMRLDDPPPQNPRGASPSAGGPCLYWPLTGRQRGEVL</sequence>
<protein>
    <submittedName>
        <fullName evidence="2">Predicted protein</fullName>
    </submittedName>
</protein>
<dbReference type="EMBL" id="DS985214">
    <property type="protein sequence ID" value="EEY15152.1"/>
    <property type="molecule type" value="Genomic_DNA"/>
</dbReference>
<dbReference type="KEGG" id="val:VDBG_01261"/>
<dbReference type="AlphaFoldDB" id="C9S6G5"/>
<feature type="compositionally biased region" description="Low complexity" evidence="1">
    <location>
        <begin position="24"/>
        <end position="45"/>
    </location>
</feature>
<keyword evidence="3" id="KW-1185">Reference proteome</keyword>
<organism evidence="3">
    <name type="scientific">Verticillium alfalfae (strain VaMs.102 / ATCC MYA-4576 / FGSC 10136)</name>
    <name type="common">Verticillium wilt of alfalfa</name>
    <name type="synonym">Verticillium albo-atrum</name>
    <dbReference type="NCBI Taxonomy" id="526221"/>
    <lineage>
        <taxon>Eukaryota</taxon>
        <taxon>Fungi</taxon>
        <taxon>Dikarya</taxon>
        <taxon>Ascomycota</taxon>
        <taxon>Pezizomycotina</taxon>
        <taxon>Sordariomycetes</taxon>
        <taxon>Hypocreomycetidae</taxon>
        <taxon>Glomerellales</taxon>
        <taxon>Plectosphaerellaceae</taxon>
        <taxon>Verticillium</taxon>
    </lineage>
</organism>
<dbReference type="HOGENOM" id="CLU_1817266_0_0_1"/>
<evidence type="ECO:0000313" key="3">
    <source>
        <dbReference type="Proteomes" id="UP000008698"/>
    </source>
</evidence>